<accession>A0ABQ2S338</accession>
<gene>
    <name evidence="1" type="ORF">GCM10008960_19710</name>
</gene>
<name>A0ABQ2S338_9DEIO</name>
<dbReference type="Proteomes" id="UP000644548">
    <property type="component" value="Unassembled WGS sequence"/>
</dbReference>
<comment type="caution">
    <text evidence="1">The sequence shown here is derived from an EMBL/GenBank/DDBJ whole genome shotgun (WGS) entry which is preliminary data.</text>
</comment>
<keyword evidence="2" id="KW-1185">Reference proteome</keyword>
<evidence type="ECO:0000313" key="1">
    <source>
        <dbReference type="EMBL" id="GGR92774.1"/>
    </source>
</evidence>
<organism evidence="1 2">
    <name type="scientific">Deinococcus sedimenti</name>
    <dbReference type="NCBI Taxonomy" id="1867090"/>
    <lineage>
        <taxon>Bacteria</taxon>
        <taxon>Thermotogati</taxon>
        <taxon>Deinococcota</taxon>
        <taxon>Deinococci</taxon>
        <taxon>Deinococcales</taxon>
        <taxon>Deinococcaceae</taxon>
        <taxon>Deinococcus</taxon>
    </lineage>
</organism>
<protein>
    <submittedName>
        <fullName evidence="1">Uncharacterized protein</fullName>
    </submittedName>
</protein>
<dbReference type="EMBL" id="BMQN01000003">
    <property type="protein sequence ID" value="GGR92774.1"/>
    <property type="molecule type" value="Genomic_DNA"/>
</dbReference>
<reference evidence="2" key="1">
    <citation type="journal article" date="2019" name="Int. J. Syst. Evol. Microbiol.">
        <title>The Global Catalogue of Microorganisms (GCM) 10K type strain sequencing project: providing services to taxonomists for standard genome sequencing and annotation.</title>
        <authorList>
            <consortium name="The Broad Institute Genomics Platform"/>
            <consortium name="The Broad Institute Genome Sequencing Center for Infectious Disease"/>
            <person name="Wu L."/>
            <person name="Ma J."/>
        </authorList>
    </citation>
    <scope>NUCLEOTIDE SEQUENCE [LARGE SCALE GENOMIC DNA]</scope>
    <source>
        <strain evidence="2">JCM 31405</strain>
    </source>
</reference>
<sequence length="59" mass="6229">MQAERPGVVQLGFHELGGQAAALRGGVNGDGAEQSVRAVDFQRGERDGTFLVFGQEGVR</sequence>
<evidence type="ECO:0000313" key="2">
    <source>
        <dbReference type="Proteomes" id="UP000644548"/>
    </source>
</evidence>
<proteinExistence type="predicted"/>